<reference evidence="2" key="1">
    <citation type="submission" date="2009-10" db="EMBL/GenBank/DDBJ databases">
        <title>Complete sequence of chromosome of Methanocaldococcus vulcanius M7.</title>
        <authorList>
            <consortium name="US DOE Joint Genome Institute"/>
            <person name="Lucas S."/>
            <person name="Copeland A."/>
            <person name="Lapidus A."/>
            <person name="Glavina del Rio T."/>
            <person name="Dalin E."/>
            <person name="Tice H."/>
            <person name="Bruce D."/>
            <person name="Goodwin L."/>
            <person name="Pitluck S."/>
            <person name="Lcollab F.I."/>
            <person name="Brettin T."/>
            <person name="Detter J.C."/>
            <person name="Han C."/>
            <person name="Tapia R."/>
            <person name="Kuske C.R."/>
            <person name="Schmutz J."/>
            <person name="Larimer F."/>
            <person name="Land M."/>
            <person name="Hauser L."/>
            <person name="Kyrpides N."/>
            <person name="Ovchinikova G."/>
            <person name="Sieprawska-Lupa M."/>
            <person name="Whitman W.B."/>
            <person name="Woyke T."/>
        </authorList>
    </citation>
    <scope>NUCLEOTIDE SEQUENCE [LARGE SCALE GENOMIC DNA]</scope>
    <source>
        <strain evidence="2">M7</strain>
    </source>
</reference>
<sequence>MRRRFYYNPKGFYDIAEVLKDDKNYKAEDRYRTVIGRYYYFIFLTVRDLILKADRRPLIQDLLNSSRSHFYVRTYLEELAEITNNYDFEKISENIKRLHNLRKLADYRTDIKITSKNAEDAKKLADKIIDKINSITYSNKKGLKDIVEFLTIKEMNKRVSKKEGKKYLPTLDFE</sequence>
<dbReference type="InterPro" id="IPR007842">
    <property type="entry name" value="HEPN_dom"/>
</dbReference>
<dbReference type="Proteomes" id="UP000002063">
    <property type="component" value="Chromosome"/>
</dbReference>
<organism evidence="2 3">
    <name type="scientific">Methanocaldococcus vulcanius (strain ATCC 700851 / DSM 12094 / M7)</name>
    <name type="common">Methanococcus vulcanius</name>
    <dbReference type="NCBI Taxonomy" id="579137"/>
    <lineage>
        <taxon>Archaea</taxon>
        <taxon>Methanobacteriati</taxon>
        <taxon>Methanobacteriota</taxon>
        <taxon>Methanomada group</taxon>
        <taxon>Methanococci</taxon>
        <taxon>Methanococcales</taxon>
        <taxon>Methanocaldococcaceae</taxon>
        <taxon>Methanocaldococcus</taxon>
    </lineage>
</organism>
<evidence type="ECO:0000259" key="1">
    <source>
        <dbReference type="Pfam" id="PF05168"/>
    </source>
</evidence>
<dbReference type="AlphaFoldDB" id="C9RH51"/>
<dbReference type="OrthoDB" id="66077at2157"/>
<evidence type="ECO:0000313" key="2">
    <source>
        <dbReference type="EMBL" id="ACX72903.1"/>
    </source>
</evidence>
<proteinExistence type="predicted"/>
<protein>
    <recommendedName>
        <fullName evidence="1">HEPN domain-containing protein</fullName>
    </recommendedName>
</protein>
<dbReference type="KEGG" id="mvu:Metvu_1045"/>
<dbReference type="Pfam" id="PF05168">
    <property type="entry name" value="HEPN"/>
    <property type="match status" value="1"/>
</dbReference>
<dbReference type="Gene3D" id="1.20.120.330">
    <property type="entry name" value="Nucleotidyltransferases domain 2"/>
    <property type="match status" value="1"/>
</dbReference>
<accession>C9RH51</accession>
<dbReference type="RefSeq" id="WP_015733123.1">
    <property type="nucleotide sequence ID" value="NC_013407.1"/>
</dbReference>
<dbReference type="EMBL" id="CP001787">
    <property type="protein sequence ID" value="ACX72903.1"/>
    <property type="molecule type" value="Genomic_DNA"/>
</dbReference>
<keyword evidence="3" id="KW-1185">Reference proteome</keyword>
<gene>
    <name evidence="2" type="ordered locus">Metvu_1045</name>
</gene>
<feature type="domain" description="HEPN" evidence="1">
    <location>
        <begin position="23"/>
        <end position="133"/>
    </location>
</feature>
<dbReference type="eggNOG" id="arCOG06576">
    <property type="taxonomic scope" value="Archaea"/>
</dbReference>
<dbReference type="GeneID" id="8513382"/>
<dbReference type="HOGENOM" id="CLU_114816_0_0_2"/>
<name>C9RH51_METVM</name>
<evidence type="ECO:0000313" key="3">
    <source>
        <dbReference type="Proteomes" id="UP000002063"/>
    </source>
</evidence>
<dbReference type="STRING" id="579137.Metvu_1045"/>